<name>A0A0B0EPV6_9BACT</name>
<feature type="domain" description="Na+-translocating membrane potential-generating system MpsC" evidence="1">
    <location>
        <begin position="5"/>
        <end position="115"/>
    </location>
</feature>
<evidence type="ECO:0000259" key="1">
    <source>
        <dbReference type="Pfam" id="PF10057"/>
    </source>
</evidence>
<dbReference type="eggNOG" id="COG5609">
    <property type="taxonomic scope" value="Bacteria"/>
</dbReference>
<reference evidence="2 3" key="1">
    <citation type="submission" date="2014-10" db="EMBL/GenBank/DDBJ databases">
        <title>Draft genome of anammox bacterium scalindua brodae, obtained using differential coverage binning of sequence data from two enrichment reactors.</title>
        <authorList>
            <person name="Speth D.R."/>
            <person name="Russ L."/>
            <person name="Kartal B."/>
            <person name="Op den Camp H.J."/>
            <person name="Dutilh B.E."/>
            <person name="Jetten M.S."/>
        </authorList>
    </citation>
    <scope>NUCLEOTIDE SEQUENCE [LARGE SCALE GENOMIC DNA]</scope>
    <source>
        <strain evidence="2">RU1</strain>
    </source>
</reference>
<dbReference type="PATRIC" id="fig|237368.3.peg.1672"/>
<organism evidence="2 3">
    <name type="scientific">Candidatus Scalindua brodae</name>
    <dbReference type="NCBI Taxonomy" id="237368"/>
    <lineage>
        <taxon>Bacteria</taxon>
        <taxon>Pseudomonadati</taxon>
        <taxon>Planctomycetota</taxon>
        <taxon>Candidatus Brocadiia</taxon>
        <taxon>Candidatus Brocadiales</taxon>
        <taxon>Candidatus Scalinduaceae</taxon>
        <taxon>Candidatus Scalindua</taxon>
    </lineage>
</organism>
<dbReference type="AlphaFoldDB" id="A0A0B0EPV6"/>
<proteinExistence type="predicted"/>
<evidence type="ECO:0000313" key="2">
    <source>
        <dbReference type="EMBL" id="KHE92710.1"/>
    </source>
</evidence>
<sequence>MKKMTKGQWEAKISEAMIKFEKEFMGRGPTETVTYIIRDVILVRLKGVLTPAEKQLATVKEGADLIKETRSQLLEGARDLLANIIMEVTGCGIKSLHSDISTKTGERIIVFVLDKDSGNKFI</sequence>
<dbReference type="Pfam" id="PF10057">
    <property type="entry name" value="MpsC"/>
    <property type="match status" value="1"/>
</dbReference>
<gene>
    <name evidence="2" type="ORF">SCABRO_01535</name>
</gene>
<evidence type="ECO:0000313" key="3">
    <source>
        <dbReference type="Proteomes" id="UP000030652"/>
    </source>
</evidence>
<dbReference type="InterPro" id="IPR018745">
    <property type="entry name" value="MpsC"/>
</dbReference>
<protein>
    <recommendedName>
        <fullName evidence="1">Na+-translocating membrane potential-generating system MpsC domain-containing protein</fullName>
    </recommendedName>
</protein>
<dbReference type="EMBL" id="JRYO01000100">
    <property type="protein sequence ID" value="KHE92710.1"/>
    <property type="molecule type" value="Genomic_DNA"/>
</dbReference>
<accession>A0A0B0EPV6</accession>
<comment type="caution">
    <text evidence="2">The sequence shown here is derived from an EMBL/GenBank/DDBJ whole genome shotgun (WGS) entry which is preliminary data.</text>
</comment>
<dbReference type="Proteomes" id="UP000030652">
    <property type="component" value="Unassembled WGS sequence"/>
</dbReference>